<keyword evidence="2" id="KW-1185">Reference proteome</keyword>
<sequence length="109" mass="12904">MNWEPLNTIDQLHNIYKSEDVFILFKHSTRCPVSAMAKRSLEYDKNLLPKETIIYYLDLITYRDISNTIAEMWKVRHESPQLLIIQGDKCLYHASHSDIEMRDVISFIS</sequence>
<evidence type="ECO:0000313" key="1">
    <source>
        <dbReference type="EMBL" id="SKB86818.1"/>
    </source>
</evidence>
<protein>
    <submittedName>
        <fullName evidence="1">Bacillithiol system protein YtxJ</fullName>
    </submittedName>
</protein>
<accession>A0A1T5ESL6</accession>
<reference evidence="2" key="1">
    <citation type="submission" date="2017-02" db="EMBL/GenBank/DDBJ databases">
        <authorList>
            <person name="Varghese N."/>
            <person name="Submissions S."/>
        </authorList>
    </citation>
    <scope>NUCLEOTIDE SEQUENCE [LARGE SCALE GENOMIC DNA]</scope>
    <source>
        <strain evidence="2">DSM 24091</strain>
    </source>
</reference>
<dbReference type="OrthoDB" id="677051at2"/>
<name>A0A1T5ESL6_9SPHI</name>
<gene>
    <name evidence="1" type="ORF">SAMN05660841_02759</name>
</gene>
<dbReference type="Proteomes" id="UP000190150">
    <property type="component" value="Unassembled WGS sequence"/>
</dbReference>
<dbReference type="NCBIfam" id="TIGR04019">
    <property type="entry name" value="B_thiol_YtxJ"/>
    <property type="match status" value="1"/>
</dbReference>
<dbReference type="EMBL" id="FUZF01000012">
    <property type="protein sequence ID" value="SKB86818.1"/>
    <property type="molecule type" value="Genomic_DNA"/>
</dbReference>
<dbReference type="Pfam" id="PF11009">
    <property type="entry name" value="BrxC"/>
    <property type="match status" value="1"/>
</dbReference>
<dbReference type="STRING" id="1513896.SAMN05660841_02759"/>
<proteinExistence type="predicted"/>
<evidence type="ECO:0000313" key="2">
    <source>
        <dbReference type="Proteomes" id="UP000190150"/>
    </source>
</evidence>
<organism evidence="1 2">
    <name type="scientific">Sphingobacterium nematocida</name>
    <dbReference type="NCBI Taxonomy" id="1513896"/>
    <lineage>
        <taxon>Bacteria</taxon>
        <taxon>Pseudomonadati</taxon>
        <taxon>Bacteroidota</taxon>
        <taxon>Sphingobacteriia</taxon>
        <taxon>Sphingobacteriales</taxon>
        <taxon>Sphingobacteriaceae</taxon>
        <taxon>Sphingobacterium</taxon>
    </lineage>
</organism>
<dbReference type="AlphaFoldDB" id="A0A1T5ESL6"/>
<dbReference type="Gene3D" id="3.40.30.10">
    <property type="entry name" value="Glutaredoxin"/>
    <property type="match status" value="1"/>
</dbReference>
<dbReference type="RefSeq" id="WP_079643746.1">
    <property type="nucleotide sequence ID" value="NZ_FUZF01000012.1"/>
</dbReference>
<dbReference type="InterPro" id="IPR022551">
    <property type="entry name" value="BrxC"/>
</dbReference>